<keyword evidence="2" id="KW-1185">Reference proteome</keyword>
<evidence type="ECO:0000313" key="2">
    <source>
        <dbReference type="Proteomes" id="UP000286235"/>
    </source>
</evidence>
<comment type="caution">
    <text evidence="1">The sequence shown here is derived from an EMBL/GenBank/DDBJ whole genome shotgun (WGS) entry which is preliminary data.</text>
</comment>
<dbReference type="Proteomes" id="UP000286235">
    <property type="component" value="Unassembled WGS sequence"/>
</dbReference>
<reference evidence="1 2" key="1">
    <citation type="submission" date="2013-12" db="EMBL/GenBank/DDBJ databases">
        <title>Genome and proteome characterization of Caldibacillus debilis GB1 derived from a cellulolytic aero-tolerant co-culture.</title>
        <authorList>
            <person name="Wushke S.T."/>
            <person name="Zhang X."/>
            <person name="Fristensky B."/>
            <person name="Wilkins J.A."/>
            <person name="Levin D.B."/>
            <person name="Sparling R."/>
        </authorList>
    </citation>
    <scope>NUCLEOTIDE SEQUENCE [LARGE SCALE GENOMIC DNA]</scope>
    <source>
        <strain evidence="1 2">GB1</strain>
    </source>
</reference>
<evidence type="ECO:0000313" key="1">
    <source>
        <dbReference type="EMBL" id="RKO62825.1"/>
    </source>
</evidence>
<proteinExistence type="predicted"/>
<dbReference type="EMBL" id="AZRV01000012">
    <property type="protein sequence ID" value="RKO62825.1"/>
    <property type="molecule type" value="Genomic_DNA"/>
</dbReference>
<name>A0A420VGW2_9BACI</name>
<gene>
    <name evidence="1" type="ORF">Cdeb_00554</name>
</gene>
<accession>A0A420VGW2</accession>
<sequence length="195" mass="21049">MDRRFDGRGTLPARPIGRLSPSAVFPVGMAEKSFGCPTVRCPASFGHSPGRLRLSGCNRPGVIFRPVPKHPPGICVHDQVGRSLFGFGMGFPCFPGYWNNAKMQRGPQDFRRHFSPAILFFPAPGGTFCPKDDEPISFCIIFSDAGRTIPVRIFLTCARRTDLLLSGAAGIGRIPVPAGLTLRPAPSLLLAGVFL</sequence>
<dbReference type="AlphaFoldDB" id="A0A420VGW2"/>
<protein>
    <submittedName>
        <fullName evidence="1">Uncharacterized protein</fullName>
    </submittedName>
</protein>
<organism evidence="1 2">
    <name type="scientific">Caldibacillus debilis GB1</name>
    <dbReference type="NCBI Taxonomy" id="1339248"/>
    <lineage>
        <taxon>Bacteria</taxon>
        <taxon>Bacillati</taxon>
        <taxon>Bacillota</taxon>
        <taxon>Bacilli</taxon>
        <taxon>Bacillales</taxon>
        <taxon>Bacillaceae</taxon>
        <taxon>Caldibacillus</taxon>
    </lineage>
</organism>